<gene>
    <name evidence="2" type="ORF">A2893_02540</name>
</gene>
<dbReference type="AlphaFoldDB" id="A0A1F8BIF0"/>
<evidence type="ECO:0000313" key="3">
    <source>
        <dbReference type="Proteomes" id="UP000176725"/>
    </source>
</evidence>
<accession>A0A1F8BIF0</accession>
<name>A0A1F8BIF0_9BACT</name>
<keyword evidence="1" id="KW-1133">Transmembrane helix</keyword>
<reference evidence="2 3" key="1">
    <citation type="journal article" date="2016" name="Nat. Commun.">
        <title>Thousands of microbial genomes shed light on interconnected biogeochemical processes in an aquifer system.</title>
        <authorList>
            <person name="Anantharaman K."/>
            <person name="Brown C.T."/>
            <person name="Hug L.A."/>
            <person name="Sharon I."/>
            <person name="Castelle C.J."/>
            <person name="Probst A.J."/>
            <person name="Thomas B.C."/>
            <person name="Singh A."/>
            <person name="Wilkins M.J."/>
            <person name="Karaoz U."/>
            <person name="Brodie E.L."/>
            <person name="Williams K.H."/>
            <person name="Hubbard S.S."/>
            <person name="Banfield J.F."/>
        </authorList>
    </citation>
    <scope>NUCLEOTIDE SEQUENCE [LARGE SCALE GENOMIC DNA]</scope>
</reference>
<keyword evidence="1" id="KW-0472">Membrane</keyword>
<organism evidence="2 3">
    <name type="scientific">Candidatus Woesebacteria bacterium RIFCSPLOWO2_01_FULL_39_25</name>
    <dbReference type="NCBI Taxonomy" id="1802521"/>
    <lineage>
        <taxon>Bacteria</taxon>
        <taxon>Candidatus Woeseibacteriota</taxon>
    </lineage>
</organism>
<evidence type="ECO:0000313" key="2">
    <source>
        <dbReference type="EMBL" id="OGM63831.1"/>
    </source>
</evidence>
<proteinExistence type="predicted"/>
<feature type="transmembrane region" description="Helical" evidence="1">
    <location>
        <begin position="12"/>
        <end position="30"/>
    </location>
</feature>
<protein>
    <submittedName>
        <fullName evidence="2">Uncharacterized protein</fullName>
    </submittedName>
</protein>
<keyword evidence="1" id="KW-0812">Transmembrane</keyword>
<dbReference type="STRING" id="1802521.A2893_02540"/>
<dbReference type="Proteomes" id="UP000176725">
    <property type="component" value="Unassembled WGS sequence"/>
</dbReference>
<sequence>MSGGTKQYIRAFMAMIGIVLTLTGIVGGQFLGEGFIAGYILLALGLILIIIPVIWWYKDYQKGV</sequence>
<feature type="transmembrane region" description="Helical" evidence="1">
    <location>
        <begin position="36"/>
        <end position="57"/>
    </location>
</feature>
<comment type="caution">
    <text evidence="2">The sequence shown here is derived from an EMBL/GenBank/DDBJ whole genome shotgun (WGS) entry which is preliminary data.</text>
</comment>
<dbReference type="EMBL" id="MGHH01000015">
    <property type="protein sequence ID" value="OGM63831.1"/>
    <property type="molecule type" value="Genomic_DNA"/>
</dbReference>
<evidence type="ECO:0000256" key="1">
    <source>
        <dbReference type="SAM" id="Phobius"/>
    </source>
</evidence>